<sequence>SPFDWQVPLVYSESAKEQIGTFKGAQGEFKIKWQQDDAINQPPTIEVTLDERQILKESLTTTINQLMEKYPPTVEFNEKGEALEVSDLQFNFESPEIKGVVMFSYIEIMVDENTDETTYWTEIEGIYVSEATP</sequence>
<proteinExistence type="predicted"/>
<feature type="non-terminal residue" evidence="1">
    <location>
        <position position="1"/>
    </location>
</feature>
<comment type="caution">
    <text evidence="1">The sequence shown here is derived from an EMBL/GenBank/DDBJ whole genome shotgun (WGS) entry which is preliminary data.</text>
</comment>
<reference evidence="1" key="2">
    <citation type="submission" date="2021-04" db="EMBL/GenBank/DDBJ databases">
        <authorList>
            <person name="Gilroy R."/>
        </authorList>
    </citation>
    <scope>NUCLEOTIDE SEQUENCE</scope>
    <source>
        <strain evidence="1">CHK172-16539</strain>
    </source>
</reference>
<dbReference type="AlphaFoldDB" id="A0A9D2F6A1"/>
<protein>
    <submittedName>
        <fullName evidence="1">Uncharacterized protein</fullName>
    </submittedName>
</protein>
<dbReference type="EMBL" id="DXBN01000044">
    <property type="protein sequence ID" value="HIZ52672.1"/>
    <property type="molecule type" value="Genomic_DNA"/>
</dbReference>
<organism evidence="1 2">
    <name type="scientific">Candidatus Enterococcus avicola</name>
    <dbReference type="NCBI Taxonomy" id="2838561"/>
    <lineage>
        <taxon>Bacteria</taxon>
        <taxon>Bacillati</taxon>
        <taxon>Bacillota</taxon>
        <taxon>Bacilli</taxon>
        <taxon>Lactobacillales</taxon>
        <taxon>Enterococcaceae</taxon>
        <taxon>Enterococcus</taxon>
    </lineage>
</organism>
<evidence type="ECO:0000313" key="2">
    <source>
        <dbReference type="Proteomes" id="UP000824063"/>
    </source>
</evidence>
<dbReference type="Proteomes" id="UP000824063">
    <property type="component" value="Unassembled WGS sequence"/>
</dbReference>
<gene>
    <name evidence="1" type="ORF">IAA20_01850</name>
</gene>
<reference evidence="1" key="1">
    <citation type="journal article" date="2021" name="PeerJ">
        <title>Extensive microbial diversity within the chicken gut microbiome revealed by metagenomics and culture.</title>
        <authorList>
            <person name="Gilroy R."/>
            <person name="Ravi A."/>
            <person name="Getino M."/>
            <person name="Pursley I."/>
            <person name="Horton D.L."/>
            <person name="Alikhan N.F."/>
            <person name="Baker D."/>
            <person name="Gharbi K."/>
            <person name="Hall N."/>
            <person name="Watson M."/>
            <person name="Adriaenssens E.M."/>
            <person name="Foster-Nyarko E."/>
            <person name="Jarju S."/>
            <person name="Secka A."/>
            <person name="Antonio M."/>
            <person name="Oren A."/>
            <person name="Chaudhuri R.R."/>
            <person name="La Ragione R."/>
            <person name="Hildebrand F."/>
            <person name="Pallen M.J."/>
        </authorList>
    </citation>
    <scope>NUCLEOTIDE SEQUENCE</scope>
    <source>
        <strain evidence="1">CHK172-16539</strain>
    </source>
</reference>
<name>A0A9D2F6A1_9ENTE</name>
<evidence type="ECO:0000313" key="1">
    <source>
        <dbReference type="EMBL" id="HIZ52672.1"/>
    </source>
</evidence>
<accession>A0A9D2F6A1</accession>